<feature type="transmembrane region" description="Helical" evidence="1">
    <location>
        <begin position="166"/>
        <end position="188"/>
    </location>
</feature>
<feature type="transmembrane region" description="Helical" evidence="1">
    <location>
        <begin position="269"/>
        <end position="289"/>
    </location>
</feature>
<evidence type="ECO:0000313" key="2">
    <source>
        <dbReference type="EMBL" id="EAY02468.1"/>
    </source>
</evidence>
<dbReference type="RefSeq" id="XP_001314707.1">
    <property type="nucleotide sequence ID" value="XM_001314673.1"/>
</dbReference>
<dbReference type="KEGG" id="tva:4760308"/>
<dbReference type="EMBL" id="DS113535">
    <property type="protein sequence ID" value="EAY02468.1"/>
    <property type="molecule type" value="Genomic_DNA"/>
</dbReference>
<feature type="transmembrane region" description="Helical" evidence="1">
    <location>
        <begin position="135"/>
        <end position="154"/>
    </location>
</feature>
<keyword evidence="1" id="KW-0812">Transmembrane</keyword>
<organism evidence="2 3">
    <name type="scientific">Trichomonas vaginalis (strain ATCC PRA-98 / G3)</name>
    <dbReference type="NCBI Taxonomy" id="412133"/>
    <lineage>
        <taxon>Eukaryota</taxon>
        <taxon>Metamonada</taxon>
        <taxon>Parabasalia</taxon>
        <taxon>Trichomonadida</taxon>
        <taxon>Trichomonadidae</taxon>
        <taxon>Trichomonas</taxon>
    </lineage>
</organism>
<proteinExistence type="predicted"/>
<reference evidence="2" key="1">
    <citation type="submission" date="2006-10" db="EMBL/GenBank/DDBJ databases">
        <authorList>
            <person name="Amadeo P."/>
            <person name="Zhao Q."/>
            <person name="Wortman J."/>
            <person name="Fraser-Liggett C."/>
            <person name="Carlton J."/>
        </authorList>
    </citation>
    <scope>NUCLEOTIDE SEQUENCE</scope>
    <source>
        <strain evidence="2">G3</strain>
    </source>
</reference>
<name>A2EY00_TRIV3</name>
<keyword evidence="1" id="KW-1133">Transmembrane helix</keyword>
<dbReference type="Proteomes" id="UP000001542">
    <property type="component" value="Unassembled WGS sequence"/>
</dbReference>
<keyword evidence="1" id="KW-0472">Membrane</keyword>
<evidence type="ECO:0000256" key="1">
    <source>
        <dbReference type="SAM" id="Phobius"/>
    </source>
</evidence>
<feature type="transmembrane region" description="Helical" evidence="1">
    <location>
        <begin position="12"/>
        <end position="32"/>
    </location>
</feature>
<sequence length="453" mass="52231">MFCGGCNLHFAMICPTVLFLTSISYIFIFTCFEVTNNIYYSVSGVLILFFLGGLGIVRYAEKDVVAAPNSDFISTIGPQTVEWCHPIYQYLFGMRSSQLSLNLAVLLFYLLYHSQKTSSRQHEYCLIGEILGLLIPTQFQTFVSCLIYFIFFILQTERFDKKKTSLMAILFCLSFAATSSLPFLQFIIPRETNIPLIKFGEINNKYKTEGISFPLLRMWFERFGIGIFIPFGIIFVDGYLRASLISSFITFLIGNYMTFTILTQDNINYFYPICAQQIAITVIYSFVYLIRHEKDEEKQGYYIGFSILIIFFLTISALYGFRKQYGHSRSFCDKQSITAAKWINKNIPKKAVFAAAPDELSLVLVLSGRVLYTSTPSLIDSASFNCTNRREEMVDLIKDPTNKTIVPKIEYVFHTIVDNYKIDDDVGKWTVAFHNQAYTIYKRNLEYKKPKKR</sequence>
<keyword evidence="3" id="KW-1185">Reference proteome</keyword>
<feature type="transmembrane region" description="Helical" evidence="1">
    <location>
        <begin position="99"/>
        <end position="115"/>
    </location>
</feature>
<dbReference type="AlphaFoldDB" id="A2EY00"/>
<protein>
    <submittedName>
        <fullName evidence="2">Uncharacterized protein</fullName>
    </submittedName>
</protein>
<dbReference type="InParanoid" id="A2EY00"/>
<evidence type="ECO:0000313" key="3">
    <source>
        <dbReference type="Proteomes" id="UP000001542"/>
    </source>
</evidence>
<dbReference type="VEuPathDB" id="TrichDB:TVAG_055570"/>
<feature type="transmembrane region" description="Helical" evidence="1">
    <location>
        <begin position="301"/>
        <end position="321"/>
    </location>
</feature>
<reference evidence="2" key="2">
    <citation type="journal article" date="2007" name="Science">
        <title>Draft genome sequence of the sexually transmitted pathogen Trichomonas vaginalis.</title>
        <authorList>
            <person name="Carlton J.M."/>
            <person name="Hirt R.P."/>
            <person name="Silva J.C."/>
            <person name="Delcher A.L."/>
            <person name="Schatz M."/>
            <person name="Zhao Q."/>
            <person name="Wortman J.R."/>
            <person name="Bidwell S.L."/>
            <person name="Alsmark U.C.M."/>
            <person name="Besteiro S."/>
            <person name="Sicheritz-Ponten T."/>
            <person name="Noel C.J."/>
            <person name="Dacks J.B."/>
            <person name="Foster P.G."/>
            <person name="Simillion C."/>
            <person name="Van de Peer Y."/>
            <person name="Miranda-Saavedra D."/>
            <person name="Barton G.J."/>
            <person name="Westrop G.D."/>
            <person name="Mueller S."/>
            <person name="Dessi D."/>
            <person name="Fiori P.L."/>
            <person name="Ren Q."/>
            <person name="Paulsen I."/>
            <person name="Zhang H."/>
            <person name="Bastida-Corcuera F.D."/>
            <person name="Simoes-Barbosa A."/>
            <person name="Brown M.T."/>
            <person name="Hayes R.D."/>
            <person name="Mukherjee M."/>
            <person name="Okumura C.Y."/>
            <person name="Schneider R."/>
            <person name="Smith A.J."/>
            <person name="Vanacova S."/>
            <person name="Villalvazo M."/>
            <person name="Haas B.J."/>
            <person name="Pertea M."/>
            <person name="Feldblyum T.V."/>
            <person name="Utterback T.R."/>
            <person name="Shu C.L."/>
            <person name="Osoegawa K."/>
            <person name="de Jong P.J."/>
            <person name="Hrdy I."/>
            <person name="Horvathova L."/>
            <person name="Zubacova Z."/>
            <person name="Dolezal P."/>
            <person name="Malik S.B."/>
            <person name="Logsdon J.M. Jr."/>
            <person name="Henze K."/>
            <person name="Gupta A."/>
            <person name="Wang C.C."/>
            <person name="Dunne R.L."/>
            <person name="Upcroft J.A."/>
            <person name="Upcroft P."/>
            <person name="White O."/>
            <person name="Salzberg S.L."/>
            <person name="Tang P."/>
            <person name="Chiu C.-H."/>
            <person name="Lee Y.-S."/>
            <person name="Embley T.M."/>
            <person name="Coombs G.H."/>
            <person name="Mottram J.C."/>
            <person name="Tachezy J."/>
            <person name="Fraser-Liggett C.M."/>
            <person name="Johnson P.J."/>
        </authorList>
    </citation>
    <scope>NUCLEOTIDE SEQUENCE [LARGE SCALE GENOMIC DNA]</scope>
    <source>
        <strain evidence="2">G3</strain>
    </source>
</reference>
<dbReference type="VEuPathDB" id="TrichDB:TVAGG3_0730470"/>
<feature type="transmembrane region" description="Helical" evidence="1">
    <location>
        <begin position="38"/>
        <end position="57"/>
    </location>
</feature>
<accession>A2EY00</accession>
<feature type="transmembrane region" description="Helical" evidence="1">
    <location>
        <begin position="219"/>
        <end position="236"/>
    </location>
</feature>
<gene>
    <name evidence="2" type="ORF">TVAG_055570</name>
</gene>